<dbReference type="InterPro" id="IPR036388">
    <property type="entry name" value="WH-like_DNA-bd_sf"/>
</dbReference>
<keyword evidence="9" id="KW-1185">Reference proteome</keyword>
<name>A0A0D0WT52_9ACTN</name>
<dbReference type="InterPro" id="IPR013325">
    <property type="entry name" value="RNA_pol_sigma_r2"/>
</dbReference>
<keyword evidence="2" id="KW-0805">Transcription regulation</keyword>
<dbReference type="EMBL" id="JXSX01000003">
    <property type="protein sequence ID" value="KIR61864.1"/>
    <property type="molecule type" value="Genomic_DNA"/>
</dbReference>
<dbReference type="AlphaFoldDB" id="A0A0D0WT52"/>
<dbReference type="InterPro" id="IPR013324">
    <property type="entry name" value="RNA_pol_sigma_r3/r4-like"/>
</dbReference>
<reference evidence="8 9" key="1">
    <citation type="submission" date="2015-01" db="EMBL/GenBank/DDBJ databases">
        <title>Sequencing and annotation of Micromonospora carbonacea strain JXNU-1 genome.</title>
        <authorList>
            <person name="Long Z."/>
            <person name="Huang Y."/>
            <person name="Jiang Y."/>
        </authorList>
    </citation>
    <scope>NUCLEOTIDE SEQUENCE [LARGE SCALE GENOMIC DNA]</scope>
    <source>
        <strain evidence="8 9">JXNU-1</strain>
    </source>
</reference>
<dbReference type="Pfam" id="PF08281">
    <property type="entry name" value="Sigma70_r4_2"/>
    <property type="match status" value="1"/>
</dbReference>
<evidence type="ECO:0000313" key="9">
    <source>
        <dbReference type="Proteomes" id="UP000032254"/>
    </source>
</evidence>
<evidence type="ECO:0000259" key="6">
    <source>
        <dbReference type="Pfam" id="PF08281"/>
    </source>
</evidence>
<dbReference type="GeneID" id="301308408"/>
<dbReference type="Gene3D" id="1.10.10.10">
    <property type="entry name" value="Winged helix-like DNA-binding domain superfamily/Winged helix DNA-binding domain"/>
    <property type="match status" value="1"/>
</dbReference>
<evidence type="ECO:0000259" key="7">
    <source>
        <dbReference type="Pfam" id="PF20239"/>
    </source>
</evidence>
<gene>
    <name evidence="8" type="ORF">TK50_30885</name>
</gene>
<keyword evidence="3" id="KW-0731">Sigma factor</keyword>
<dbReference type="GO" id="GO:0003677">
    <property type="term" value="F:DNA binding"/>
    <property type="evidence" value="ECO:0007669"/>
    <property type="project" value="InterPro"/>
</dbReference>
<evidence type="ECO:0000259" key="5">
    <source>
        <dbReference type="Pfam" id="PF04542"/>
    </source>
</evidence>
<dbReference type="Gene3D" id="1.25.40.10">
    <property type="entry name" value="Tetratricopeptide repeat domain"/>
    <property type="match status" value="1"/>
</dbReference>
<feature type="domain" description="RNA polymerase sigma-70 region 2" evidence="5">
    <location>
        <begin position="13"/>
        <end position="77"/>
    </location>
</feature>
<dbReference type="GO" id="GO:0006352">
    <property type="term" value="P:DNA-templated transcription initiation"/>
    <property type="evidence" value="ECO:0007669"/>
    <property type="project" value="InterPro"/>
</dbReference>
<protein>
    <submittedName>
        <fullName evidence="8">ECF subfamily RNA polymerase sigma-24 subunit</fullName>
    </submittedName>
</protein>
<evidence type="ECO:0000256" key="1">
    <source>
        <dbReference type="ARBA" id="ARBA00010641"/>
    </source>
</evidence>
<dbReference type="GO" id="GO:0016987">
    <property type="term" value="F:sigma factor activity"/>
    <property type="evidence" value="ECO:0007669"/>
    <property type="project" value="UniProtKB-KW"/>
</dbReference>
<sequence>MTFTVDAAVAAAFRREYRQLVGTLVALTGDRALAEDCVQDAFAAAVQRWRGEGVPRRPGAWLTTVARNRAVDRLRHESMAAARLREAAVTLSAYDDAPPVPPVIRDAQLRLIFTCCHPALSLTSQVALTLRTVVGFGPAEIARALLVTPGTLAQRLVRARRGVREAGLRGELPPAAELPGRAAAVRAVLYLLFTEGYAATAGADLLRRGLCAEAVRLARLLARLLPDDPETLGLLALMLLHDARRDARTDAHGDLVPLERQDRRRWDRGRIAEGVDLLERALRHGRPGPYQVQAAIAACHASAPDAARTDWAQIAGLYAELAELTPSAVVLLNRAVAVAMAHGPLRGLELLEQVERSGELAGHHLVPAVRADLLRRLDRRADAAGAYRRALGLAGNDVERRYLRDRLAEVTGTSADQAK</sequence>
<dbReference type="Pfam" id="PF04542">
    <property type="entry name" value="Sigma70_r2"/>
    <property type="match status" value="1"/>
</dbReference>
<dbReference type="InterPro" id="IPR011990">
    <property type="entry name" value="TPR-like_helical_dom_sf"/>
</dbReference>
<dbReference type="PANTHER" id="PTHR47756">
    <property type="entry name" value="BLL6612 PROTEIN-RELATED"/>
    <property type="match status" value="1"/>
</dbReference>
<dbReference type="InterPro" id="IPR007627">
    <property type="entry name" value="RNA_pol_sigma70_r2"/>
</dbReference>
<feature type="domain" description="DUF6596" evidence="7">
    <location>
        <begin position="181"/>
        <end position="281"/>
    </location>
</feature>
<proteinExistence type="inferred from homology"/>
<dbReference type="InterPro" id="IPR013249">
    <property type="entry name" value="RNA_pol_sigma70_r4_t2"/>
</dbReference>
<evidence type="ECO:0000256" key="4">
    <source>
        <dbReference type="ARBA" id="ARBA00023163"/>
    </source>
</evidence>
<comment type="caution">
    <text evidence="8">The sequence shown here is derived from an EMBL/GenBank/DDBJ whole genome shotgun (WGS) entry which is preliminary data.</text>
</comment>
<dbReference type="Proteomes" id="UP000032254">
    <property type="component" value="Unassembled WGS sequence"/>
</dbReference>
<comment type="similarity">
    <text evidence="1">Belongs to the sigma-70 factor family. ECF subfamily.</text>
</comment>
<organism evidence="8 9">
    <name type="scientific">Micromonospora haikouensis</name>
    <dbReference type="NCBI Taxonomy" id="686309"/>
    <lineage>
        <taxon>Bacteria</taxon>
        <taxon>Bacillati</taxon>
        <taxon>Actinomycetota</taxon>
        <taxon>Actinomycetes</taxon>
        <taxon>Micromonosporales</taxon>
        <taxon>Micromonosporaceae</taxon>
        <taxon>Micromonospora</taxon>
    </lineage>
</organism>
<evidence type="ECO:0000256" key="2">
    <source>
        <dbReference type="ARBA" id="ARBA00023015"/>
    </source>
</evidence>
<dbReference type="RefSeq" id="WP_043969036.1">
    <property type="nucleotide sequence ID" value="NZ_JBEZEN010000057.1"/>
</dbReference>
<dbReference type="Gene3D" id="1.10.1740.10">
    <property type="match status" value="1"/>
</dbReference>
<dbReference type="SUPFAM" id="SSF88659">
    <property type="entry name" value="Sigma3 and sigma4 domains of RNA polymerase sigma factors"/>
    <property type="match status" value="1"/>
</dbReference>
<evidence type="ECO:0000313" key="8">
    <source>
        <dbReference type="EMBL" id="KIR61864.1"/>
    </source>
</evidence>
<dbReference type="InterPro" id="IPR014284">
    <property type="entry name" value="RNA_pol_sigma-70_dom"/>
</dbReference>
<feature type="domain" description="RNA polymerase sigma factor 70 region 4 type 2" evidence="6">
    <location>
        <begin position="112"/>
        <end position="161"/>
    </location>
</feature>
<keyword evidence="4" id="KW-0804">Transcription</keyword>
<dbReference type="OrthoDB" id="3206561at2"/>
<dbReference type="PANTHER" id="PTHR47756:SF2">
    <property type="entry name" value="BLL6612 PROTEIN"/>
    <property type="match status" value="1"/>
</dbReference>
<evidence type="ECO:0000256" key="3">
    <source>
        <dbReference type="ARBA" id="ARBA00023082"/>
    </source>
</evidence>
<dbReference type="InterPro" id="IPR046531">
    <property type="entry name" value="DUF6596"/>
</dbReference>
<dbReference type="NCBIfam" id="TIGR02937">
    <property type="entry name" value="sigma70-ECF"/>
    <property type="match status" value="1"/>
</dbReference>
<dbReference type="PATRIC" id="fig|47853.6.peg.6476"/>
<accession>A0A0D0WT52</accession>
<dbReference type="Pfam" id="PF20239">
    <property type="entry name" value="DUF6596"/>
    <property type="match status" value="1"/>
</dbReference>
<dbReference type="SUPFAM" id="SSF88946">
    <property type="entry name" value="Sigma2 domain of RNA polymerase sigma factors"/>
    <property type="match status" value="1"/>
</dbReference>